<gene>
    <name evidence="1" type="ORF">SMN809_LOCUS59972</name>
</gene>
<evidence type="ECO:0000313" key="1">
    <source>
        <dbReference type="EMBL" id="CAF5065033.1"/>
    </source>
</evidence>
<accession>A0A8S3E9J5</accession>
<comment type="caution">
    <text evidence="1">The sequence shown here is derived from an EMBL/GenBank/DDBJ whole genome shotgun (WGS) entry which is preliminary data.</text>
</comment>
<dbReference type="AlphaFoldDB" id="A0A8S3E9J5"/>
<feature type="non-terminal residue" evidence="1">
    <location>
        <position position="1"/>
    </location>
</feature>
<protein>
    <submittedName>
        <fullName evidence="1">Uncharacterized protein</fullName>
    </submittedName>
</protein>
<reference evidence="1" key="1">
    <citation type="submission" date="2021-02" db="EMBL/GenBank/DDBJ databases">
        <authorList>
            <person name="Nowell W R."/>
        </authorList>
    </citation>
    <scope>NUCLEOTIDE SEQUENCE</scope>
</reference>
<dbReference type="EMBL" id="CAJOBI010231234">
    <property type="protein sequence ID" value="CAF5065033.1"/>
    <property type="molecule type" value="Genomic_DNA"/>
</dbReference>
<organism evidence="1 2">
    <name type="scientific">Rotaria magnacalcarata</name>
    <dbReference type="NCBI Taxonomy" id="392030"/>
    <lineage>
        <taxon>Eukaryota</taxon>
        <taxon>Metazoa</taxon>
        <taxon>Spiralia</taxon>
        <taxon>Gnathifera</taxon>
        <taxon>Rotifera</taxon>
        <taxon>Eurotatoria</taxon>
        <taxon>Bdelloidea</taxon>
        <taxon>Philodinida</taxon>
        <taxon>Philodinidae</taxon>
        <taxon>Rotaria</taxon>
    </lineage>
</organism>
<name>A0A8S3E9J5_9BILA</name>
<proteinExistence type="predicted"/>
<dbReference type="Proteomes" id="UP000676336">
    <property type="component" value="Unassembled WGS sequence"/>
</dbReference>
<sequence length="23" mass="2419">MLPIATPPSAIFFASGAIRVIDM</sequence>
<evidence type="ECO:0000313" key="2">
    <source>
        <dbReference type="Proteomes" id="UP000676336"/>
    </source>
</evidence>